<evidence type="ECO:0000256" key="6">
    <source>
        <dbReference type="ARBA" id="ARBA00022723"/>
    </source>
</evidence>
<keyword evidence="9" id="KW-1133">Transmembrane helix</keyword>
<name>A0ABW5JVC3_9FLAO</name>
<keyword evidence="11" id="KW-0472">Membrane</keyword>
<gene>
    <name evidence="14" type="ORF">ACFSQS_12275</name>
</gene>
<dbReference type="Proteomes" id="UP001597441">
    <property type="component" value="Unassembled WGS sequence"/>
</dbReference>
<feature type="chain" id="PRO_5046991472" evidence="13">
    <location>
        <begin position="19"/>
        <end position="1154"/>
    </location>
</feature>
<dbReference type="CDD" id="cd14789">
    <property type="entry name" value="Tiki"/>
    <property type="match status" value="1"/>
</dbReference>
<comment type="cofactor">
    <cofactor evidence="1">
        <name>Mn(2+)</name>
        <dbReference type="ChEBI" id="CHEBI:29035"/>
    </cofactor>
</comment>
<dbReference type="PANTHER" id="PTHR31120:SF6">
    <property type="entry name" value="METALLOPROTEASE TIKI HOMOLOG"/>
    <property type="match status" value="1"/>
</dbReference>
<feature type="signal peptide" evidence="13">
    <location>
        <begin position="1"/>
        <end position="18"/>
    </location>
</feature>
<comment type="cofactor">
    <cofactor evidence="2">
        <name>Co(2+)</name>
        <dbReference type="ChEBI" id="CHEBI:48828"/>
    </cofactor>
</comment>
<reference evidence="15" key="1">
    <citation type="journal article" date="2019" name="Int. J. Syst. Evol. Microbiol.">
        <title>The Global Catalogue of Microorganisms (GCM) 10K type strain sequencing project: providing services to taxonomists for standard genome sequencing and annotation.</title>
        <authorList>
            <consortium name="The Broad Institute Genomics Platform"/>
            <consortium name="The Broad Institute Genome Sequencing Center for Infectious Disease"/>
            <person name="Wu L."/>
            <person name="Ma J."/>
        </authorList>
    </citation>
    <scope>NUCLEOTIDE SEQUENCE [LARGE SCALE GENOMIC DNA]</scope>
    <source>
        <strain evidence="15">KCTC 42903</strain>
    </source>
</reference>
<accession>A0ABW5JVC3</accession>
<proteinExistence type="predicted"/>
<keyword evidence="7 13" id="KW-0732">Signal</keyword>
<evidence type="ECO:0000256" key="3">
    <source>
        <dbReference type="ARBA" id="ARBA00004479"/>
    </source>
</evidence>
<keyword evidence="4" id="KW-0645">Protease</keyword>
<protein>
    <submittedName>
        <fullName evidence="14">TraB/GumN family protein</fullName>
    </submittedName>
</protein>
<sequence length="1154" mass="135145">MNKILYLAILLISCHLSAQQKYQSLLWEISGNGLEKSSYLYGTMHVSKKVAFRLDDVFFETLNKSECVALESDPSTWLAFSYNSTTTNSGYRYYGNNFYSNLFRLKAPTQLAVRNSIRIDNRLISGYLYRKSYGFDNFEEETYLDMFIYQAGKKQNKPIVGLEDLAESRYLTTKARYNSNKKKPDAWLQKRFKKENAFLIQENTYRERNLDLLDSIGVAVNTPFFREYMLYKRNENMVDVLDSLMHKKSVFSGVGAAHLPGEKGMINMLIEKGYTVKPLVSKQTNFGKSEKNKLENLFIKPKLSLQTTPDKLLSIKSFDSLREFSNGTQKFYLAPDMTNGAFLAIKRISTFEYLPHHKPIALEKINDLLYEDIPGTILEKKEIKWPFPGLSILNKTKKGDYQKYHIYKTPLEVIIIKFGGKKDFVKNYEADIFNSITFKPLNKEFTTFNDAFKKYSFTFPNNYITNNIDKSGKKLIQANLDDDYYFFQESPHHDVNYIEEDAFEAKYIHTAFYKDFEIEETNGSFENGDYKSYVSSAIIDTLNNRKLWLKSVVKDNSYYLLGYSGKNEAKAKAYFNSLKFKASFYESLKQVKDTSLYFTTNSPVKALPPYISFKDKNKKPYQEIIKKTTYTSKTNQQISVTRTKFHDFKMYANIDSLWNSVNRKTKFSSIHTNHKKLEIFDENRFTENGLNIFTHKLKDTASNKIILVKYIQKQGVLYKLSALSDSISKPSAFITRFYNDFKPMDTLMGNDILEDKTQQFFDALKNNDSIVLDGYRQLKFSKKHTPLLIDALENYTFSEDKLLIKNYLLQELIENDKSETVNKFIENLYLKSYSDPNTQRLILNGLFRRKNKESYTMFLKLMHKDLPLGSKTPSLGLYDFKSDSLKTAKFLFPELLNFSTVEEYKAPIYGLLTKLIDSHIVKPKIYKPFKKQIINDAKIQIKRSLGNQKKYTYNYKRNLTLDNYTKLLFPFREEKSVKAFYLRLLDSKDWEALTTYYTLLKQNNELITNQLKSKTLYKKPAQHLLFTKLKTHNILTQEETQVIDLKTFAESKLFAQSNYKMPKDSICFLEEKTFKTDTNEDIRLFIFKRINKRLNDDNEYLHYIAFENNNTIKPYYTSRKNGVSVSGIKTDNEVIENTITLIKHKTRKRINRGY</sequence>
<comment type="caution">
    <text evidence="14">The sequence shown here is derived from an EMBL/GenBank/DDBJ whole genome shotgun (WGS) entry which is preliminary data.</text>
</comment>
<keyword evidence="12" id="KW-0325">Glycoprotein</keyword>
<evidence type="ECO:0000256" key="2">
    <source>
        <dbReference type="ARBA" id="ARBA00001941"/>
    </source>
</evidence>
<dbReference type="InterPro" id="IPR040230">
    <property type="entry name" value="TIKI1/2-like"/>
</dbReference>
<evidence type="ECO:0000256" key="7">
    <source>
        <dbReference type="ARBA" id="ARBA00022729"/>
    </source>
</evidence>
<keyword evidence="5" id="KW-0812">Transmembrane</keyword>
<keyword evidence="10" id="KW-0482">Metalloprotease</keyword>
<evidence type="ECO:0000256" key="1">
    <source>
        <dbReference type="ARBA" id="ARBA00001936"/>
    </source>
</evidence>
<evidence type="ECO:0000256" key="9">
    <source>
        <dbReference type="ARBA" id="ARBA00022989"/>
    </source>
</evidence>
<dbReference type="EMBL" id="JBHULK010000005">
    <property type="protein sequence ID" value="MFD2535882.1"/>
    <property type="molecule type" value="Genomic_DNA"/>
</dbReference>
<evidence type="ECO:0000256" key="13">
    <source>
        <dbReference type="SAM" id="SignalP"/>
    </source>
</evidence>
<evidence type="ECO:0000256" key="8">
    <source>
        <dbReference type="ARBA" id="ARBA00022801"/>
    </source>
</evidence>
<evidence type="ECO:0000313" key="15">
    <source>
        <dbReference type="Proteomes" id="UP001597441"/>
    </source>
</evidence>
<evidence type="ECO:0000256" key="11">
    <source>
        <dbReference type="ARBA" id="ARBA00023136"/>
    </source>
</evidence>
<keyword evidence="15" id="KW-1185">Reference proteome</keyword>
<evidence type="ECO:0000256" key="12">
    <source>
        <dbReference type="ARBA" id="ARBA00023180"/>
    </source>
</evidence>
<evidence type="ECO:0000256" key="10">
    <source>
        <dbReference type="ARBA" id="ARBA00023049"/>
    </source>
</evidence>
<organism evidence="14 15">
    <name type="scientific">Gelatiniphilus marinus</name>
    <dbReference type="NCBI Taxonomy" id="1759464"/>
    <lineage>
        <taxon>Bacteria</taxon>
        <taxon>Pseudomonadati</taxon>
        <taxon>Bacteroidota</taxon>
        <taxon>Flavobacteriia</taxon>
        <taxon>Flavobacteriales</taxon>
        <taxon>Flavobacteriaceae</taxon>
        <taxon>Gelatiniphilus</taxon>
    </lineage>
</organism>
<evidence type="ECO:0000256" key="5">
    <source>
        <dbReference type="ARBA" id="ARBA00022692"/>
    </source>
</evidence>
<keyword evidence="6" id="KW-0479">Metal-binding</keyword>
<comment type="subcellular location">
    <subcellularLocation>
        <location evidence="3">Membrane</location>
        <topology evidence="3">Single-pass type I membrane protein</topology>
    </subcellularLocation>
</comment>
<evidence type="ECO:0000313" key="14">
    <source>
        <dbReference type="EMBL" id="MFD2535882.1"/>
    </source>
</evidence>
<dbReference type="InterPro" id="IPR002816">
    <property type="entry name" value="TraB/PrgY/GumN_fam"/>
</dbReference>
<keyword evidence="8" id="KW-0378">Hydrolase</keyword>
<dbReference type="PANTHER" id="PTHR31120">
    <property type="entry name" value="METALLOPROTEASE TIKI"/>
    <property type="match status" value="1"/>
</dbReference>
<evidence type="ECO:0000256" key="4">
    <source>
        <dbReference type="ARBA" id="ARBA00022670"/>
    </source>
</evidence>
<dbReference type="RefSeq" id="WP_388019243.1">
    <property type="nucleotide sequence ID" value="NZ_JBHUDT010000005.1"/>
</dbReference>
<dbReference type="Pfam" id="PF01963">
    <property type="entry name" value="TraB_PrgY_gumN"/>
    <property type="match status" value="1"/>
</dbReference>